<evidence type="ECO:0000256" key="1">
    <source>
        <dbReference type="SAM" id="MobiDB-lite"/>
    </source>
</evidence>
<accession>A0ABQ3M580</accession>
<organism evidence="2 3">
    <name type="scientific">Amycolatopsis oliviviridis</name>
    <dbReference type="NCBI Taxonomy" id="1471590"/>
    <lineage>
        <taxon>Bacteria</taxon>
        <taxon>Bacillati</taxon>
        <taxon>Actinomycetota</taxon>
        <taxon>Actinomycetes</taxon>
        <taxon>Pseudonocardiales</taxon>
        <taxon>Pseudonocardiaceae</taxon>
        <taxon>Amycolatopsis</taxon>
    </lineage>
</organism>
<proteinExistence type="predicted"/>
<evidence type="ECO:0000313" key="2">
    <source>
        <dbReference type="EMBL" id="GHH31840.1"/>
    </source>
</evidence>
<feature type="compositionally biased region" description="Basic and acidic residues" evidence="1">
    <location>
        <begin position="73"/>
        <end position="82"/>
    </location>
</feature>
<name>A0ABQ3M580_9PSEU</name>
<protein>
    <submittedName>
        <fullName evidence="2">Uncharacterized protein</fullName>
    </submittedName>
</protein>
<gene>
    <name evidence="2" type="ORF">GCM10017790_68130</name>
</gene>
<comment type="caution">
    <text evidence="2">The sequence shown here is derived from an EMBL/GenBank/DDBJ whole genome shotgun (WGS) entry which is preliminary data.</text>
</comment>
<evidence type="ECO:0000313" key="3">
    <source>
        <dbReference type="Proteomes" id="UP000635387"/>
    </source>
</evidence>
<feature type="region of interest" description="Disordered" evidence="1">
    <location>
        <begin position="1"/>
        <end position="21"/>
    </location>
</feature>
<dbReference type="Proteomes" id="UP000635387">
    <property type="component" value="Unassembled WGS sequence"/>
</dbReference>
<keyword evidence="3" id="KW-1185">Reference proteome</keyword>
<feature type="region of interest" description="Disordered" evidence="1">
    <location>
        <begin position="55"/>
        <end position="82"/>
    </location>
</feature>
<dbReference type="EMBL" id="BNAY01000009">
    <property type="protein sequence ID" value="GHH31840.1"/>
    <property type="molecule type" value="Genomic_DNA"/>
</dbReference>
<sequence>MLTERICQAGPRAGDGDDSGGCGFSPLFVFQPGAARTGTRAVHPGRDQRSRENLFRHTGSEHYDPATRTGLAGRREAASLAP</sequence>
<feature type="compositionally biased region" description="Basic and acidic residues" evidence="1">
    <location>
        <begin position="55"/>
        <end position="65"/>
    </location>
</feature>
<reference evidence="3" key="1">
    <citation type="journal article" date="2019" name="Int. J. Syst. Evol. Microbiol.">
        <title>The Global Catalogue of Microorganisms (GCM) 10K type strain sequencing project: providing services to taxonomists for standard genome sequencing and annotation.</title>
        <authorList>
            <consortium name="The Broad Institute Genomics Platform"/>
            <consortium name="The Broad Institute Genome Sequencing Center for Infectious Disease"/>
            <person name="Wu L."/>
            <person name="Ma J."/>
        </authorList>
    </citation>
    <scope>NUCLEOTIDE SEQUENCE [LARGE SCALE GENOMIC DNA]</scope>
    <source>
        <strain evidence="3">CGMCC 4.7683</strain>
    </source>
</reference>